<evidence type="ECO:0000313" key="2">
    <source>
        <dbReference type="Proteomes" id="UP001239111"/>
    </source>
</evidence>
<evidence type="ECO:0000313" key="1">
    <source>
        <dbReference type="EMBL" id="KAJ8672121.1"/>
    </source>
</evidence>
<proteinExistence type="predicted"/>
<gene>
    <name evidence="1" type="ORF">QAD02_003380</name>
</gene>
<name>A0ACC2NMJ8_9HYME</name>
<reference evidence="1" key="1">
    <citation type="submission" date="2023-04" db="EMBL/GenBank/DDBJ databases">
        <title>A chromosome-level genome assembly of the parasitoid wasp Eretmocerus hayati.</title>
        <authorList>
            <person name="Zhong Y."/>
            <person name="Liu S."/>
            <person name="Liu Y."/>
        </authorList>
    </citation>
    <scope>NUCLEOTIDE SEQUENCE</scope>
    <source>
        <strain evidence="1">ZJU_SS_LIU_2023</strain>
    </source>
</reference>
<keyword evidence="2" id="KW-1185">Reference proteome</keyword>
<dbReference type="EMBL" id="CM056743">
    <property type="protein sequence ID" value="KAJ8672121.1"/>
    <property type="molecule type" value="Genomic_DNA"/>
</dbReference>
<organism evidence="1 2">
    <name type="scientific">Eretmocerus hayati</name>
    <dbReference type="NCBI Taxonomy" id="131215"/>
    <lineage>
        <taxon>Eukaryota</taxon>
        <taxon>Metazoa</taxon>
        <taxon>Ecdysozoa</taxon>
        <taxon>Arthropoda</taxon>
        <taxon>Hexapoda</taxon>
        <taxon>Insecta</taxon>
        <taxon>Pterygota</taxon>
        <taxon>Neoptera</taxon>
        <taxon>Endopterygota</taxon>
        <taxon>Hymenoptera</taxon>
        <taxon>Apocrita</taxon>
        <taxon>Proctotrupomorpha</taxon>
        <taxon>Chalcidoidea</taxon>
        <taxon>Aphelinidae</taxon>
        <taxon>Aphelininae</taxon>
        <taxon>Eretmocerus</taxon>
    </lineage>
</organism>
<comment type="caution">
    <text evidence="1">The sequence shown here is derived from an EMBL/GenBank/DDBJ whole genome shotgun (WGS) entry which is preliminary data.</text>
</comment>
<dbReference type="Proteomes" id="UP001239111">
    <property type="component" value="Chromosome 3"/>
</dbReference>
<sequence>MESIEGKTSQYPVAVGIITEEFHMDDVTSRGFYVKETVDECSQLIWSLGEATFELHNSTTLSTASLFEIESTSPVLRILWSPMEDHSIFNFLSMASEEKATKRSVLSIAGKFPILLVGLHLF</sequence>
<accession>A0ACC2NMJ8</accession>
<protein>
    <submittedName>
        <fullName evidence="1">Uncharacterized protein</fullName>
    </submittedName>
</protein>